<sequence>MRIIGFHGGSSLCELGTVSDVVLFFDCVRAFTAWKHPDRDWSLLTDRLYQRYIRLEDLDVTCSLMKEVEKLFSELPSSSVTWDPAMLNDKSKTWFELGALTLAQVFNRYFDAFFRCAESSKVNYEGFKDYPGYKYEAVRTVVADMPIFMAEKKRPLEEYDVLKGEPLWRR</sequence>
<dbReference type="EMBL" id="LN899824">
    <property type="protein sequence ID" value="CUV31769.1"/>
    <property type="molecule type" value="Genomic_DNA"/>
</dbReference>
<name>A0A0S4VCC4_RALSL</name>
<accession>A0A0S4VCC4</accession>
<proteinExistence type="predicted"/>
<gene>
    <name evidence="1" type="ORF">RUN1985_v1_1130026</name>
</gene>
<dbReference type="AlphaFoldDB" id="A0A0S4VCC4"/>
<organism evidence="1">
    <name type="scientific">Ralstonia solanacearum</name>
    <name type="common">Pseudomonas solanacearum</name>
    <dbReference type="NCBI Taxonomy" id="305"/>
    <lineage>
        <taxon>Bacteria</taxon>
        <taxon>Pseudomonadati</taxon>
        <taxon>Pseudomonadota</taxon>
        <taxon>Betaproteobacteria</taxon>
        <taxon>Burkholderiales</taxon>
        <taxon>Burkholderiaceae</taxon>
        <taxon>Ralstonia</taxon>
        <taxon>Ralstonia solanacearum species complex</taxon>
    </lineage>
</organism>
<protein>
    <submittedName>
        <fullName evidence="1">Uncharacterized protein</fullName>
    </submittedName>
</protein>
<evidence type="ECO:0000313" key="1">
    <source>
        <dbReference type="EMBL" id="CUV31769.1"/>
    </source>
</evidence>
<reference evidence="1" key="1">
    <citation type="submission" date="2015-10" db="EMBL/GenBank/DDBJ databases">
        <authorList>
            <person name="Gilbert D.G."/>
        </authorList>
    </citation>
    <scope>NUCLEOTIDE SEQUENCE</scope>
    <source>
        <strain evidence="1">Phyl III-seqv23</strain>
    </source>
</reference>